<proteinExistence type="predicted"/>
<accession>A0A0U5G7K1</accession>
<evidence type="ECO:0000313" key="3">
    <source>
        <dbReference type="EMBL" id="CEL06542.1"/>
    </source>
</evidence>
<dbReference type="EMBL" id="CDMC01000008">
    <property type="protein sequence ID" value="CEL06542.1"/>
    <property type="molecule type" value="Genomic_DNA"/>
</dbReference>
<reference evidence="4" key="1">
    <citation type="journal article" date="2016" name="Genome Announc.">
        <title>Draft genome sequences of fungus Aspergillus calidoustus.</title>
        <authorList>
            <person name="Horn F."/>
            <person name="Linde J."/>
            <person name="Mattern D.J."/>
            <person name="Walther G."/>
            <person name="Guthke R."/>
            <person name="Scherlach K."/>
            <person name="Martin K."/>
            <person name="Brakhage A.A."/>
            <person name="Petzke L."/>
            <person name="Valiante V."/>
        </authorList>
    </citation>
    <scope>NUCLEOTIDE SEQUENCE [LARGE SCALE GENOMIC DNA]</scope>
    <source>
        <strain evidence="4">SF006504</strain>
    </source>
</reference>
<feature type="domain" description="F-box" evidence="2">
    <location>
        <begin position="62"/>
        <end position="95"/>
    </location>
</feature>
<dbReference type="InterPro" id="IPR001810">
    <property type="entry name" value="F-box_dom"/>
</dbReference>
<dbReference type="InterPro" id="IPR036047">
    <property type="entry name" value="F-box-like_dom_sf"/>
</dbReference>
<dbReference type="SUPFAM" id="SSF81383">
    <property type="entry name" value="F-box domain"/>
    <property type="match status" value="1"/>
</dbReference>
<dbReference type="Pfam" id="PF00646">
    <property type="entry name" value="F-box"/>
    <property type="match status" value="1"/>
</dbReference>
<gene>
    <name evidence="3" type="ORF">ASPCAL09715</name>
</gene>
<name>A0A0U5G7K1_ASPCI</name>
<dbReference type="Proteomes" id="UP000054771">
    <property type="component" value="Unassembled WGS sequence"/>
</dbReference>
<sequence>MSDTRQITSSPASGLTSSLSDMRPRPTTKRKNNEHDLGHDIEPRPSKRANLGKPTVLDPIVRLNTDVLNIVFDHIGVADIVRCERVSRCWKIFVQEWMEKLAVARKLRAGLPRQMITNSNVRLSYTQIKDYACRFHNMRSGRVNSILEHPDAYYSVVNESYMAWLVNHQGDCDLTGEIWWLRTDSTKIRKQIKMANLLEWTTHGPMPRIQVEMVINTKGVLLLDVTERRGLGRSSTVAFCPTTMTRLWHHEHETGVDRDEVALAMSDSVAYCAVKRTAGPGYDLAALDLETGAPLYKLPLKERVRRADEHLYPWRKYALQPLISVVQDRAGQEILLAKRVNEDNNDPWTRDSATGIDVFNGRTRQRLHTISFPDTVVGSCIHDALTNHNLVAWHKWKPTAPALARHNLAIFRPFSSGNTTFFTAPALAVCYPQAYGIDWLIDPLNMVAIGKQTILSSPEPTAWTLIYRILGPIKDVALHDAAAMEVERLFNNEEGAMGICLMMVGEARPLTAPHSFTGVRENIEPCRPLSSIIEYLSPSEHFAGDGRLMLRSLCHGRLLDFGPRG</sequence>
<organism evidence="3 4">
    <name type="scientific">Aspergillus calidoustus</name>
    <dbReference type="NCBI Taxonomy" id="454130"/>
    <lineage>
        <taxon>Eukaryota</taxon>
        <taxon>Fungi</taxon>
        <taxon>Dikarya</taxon>
        <taxon>Ascomycota</taxon>
        <taxon>Pezizomycotina</taxon>
        <taxon>Eurotiomycetes</taxon>
        <taxon>Eurotiomycetidae</taxon>
        <taxon>Eurotiales</taxon>
        <taxon>Aspergillaceae</taxon>
        <taxon>Aspergillus</taxon>
        <taxon>Aspergillus subgen. Nidulantes</taxon>
    </lineage>
</organism>
<feature type="compositionally biased region" description="Basic and acidic residues" evidence="1">
    <location>
        <begin position="31"/>
        <end position="45"/>
    </location>
</feature>
<dbReference type="OrthoDB" id="10362567at2759"/>
<feature type="region of interest" description="Disordered" evidence="1">
    <location>
        <begin position="1"/>
        <end position="52"/>
    </location>
</feature>
<keyword evidence="4" id="KW-1185">Reference proteome</keyword>
<evidence type="ECO:0000259" key="2">
    <source>
        <dbReference type="Pfam" id="PF00646"/>
    </source>
</evidence>
<evidence type="ECO:0000256" key="1">
    <source>
        <dbReference type="SAM" id="MobiDB-lite"/>
    </source>
</evidence>
<feature type="compositionally biased region" description="Low complexity" evidence="1">
    <location>
        <begin position="8"/>
        <end position="20"/>
    </location>
</feature>
<dbReference type="AlphaFoldDB" id="A0A0U5G7K1"/>
<evidence type="ECO:0000313" key="4">
    <source>
        <dbReference type="Proteomes" id="UP000054771"/>
    </source>
</evidence>
<protein>
    <recommendedName>
        <fullName evidence="2">F-box domain-containing protein</fullName>
    </recommendedName>
</protein>